<dbReference type="InterPro" id="IPR001611">
    <property type="entry name" value="Leu-rich_rpt"/>
</dbReference>
<evidence type="ECO:0000256" key="1">
    <source>
        <dbReference type="ARBA" id="ARBA00004162"/>
    </source>
</evidence>
<keyword evidence="8 25" id="KW-0808">Transferase</keyword>
<dbReference type="SUPFAM" id="SSF56112">
    <property type="entry name" value="Protein kinase-like (PK-like)"/>
    <property type="match status" value="1"/>
</dbReference>
<keyword evidence="16 22" id="KW-0472">Membrane</keyword>
<evidence type="ECO:0000313" key="26">
    <source>
        <dbReference type="Proteomes" id="UP000238479"/>
    </source>
</evidence>
<dbReference type="InterPro" id="IPR000719">
    <property type="entry name" value="Prot_kinase_dom"/>
</dbReference>
<evidence type="ECO:0000256" key="6">
    <source>
        <dbReference type="ARBA" id="ARBA00022553"/>
    </source>
</evidence>
<feature type="domain" description="Protein kinase" evidence="24">
    <location>
        <begin position="828"/>
        <end position="1101"/>
    </location>
</feature>
<dbReference type="InterPro" id="IPR001245">
    <property type="entry name" value="Ser-Thr/Tyr_kinase_cat_dom"/>
</dbReference>
<evidence type="ECO:0000256" key="9">
    <source>
        <dbReference type="ARBA" id="ARBA00022692"/>
    </source>
</evidence>
<dbReference type="PROSITE" id="PS50011">
    <property type="entry name" value="PROTEIN_KINASE_DOM"/>
    <property type="match status" value="1"/>
</dbReference>
<dbReference type="FunFam" id="3.80.10.10:FF:000627">
    <property type="entry name" value="Probable leucine-rich repeat receptor-like protein kinase At2g33170"/>
    <property type="match status" value="1"/>
</dbReference>
<dbReference type="FunFam" id="3.80.10.10:FF:000095">
    <property type="entry name" value="LRR receptor-like serine/threonine-protein kinase GSO1"/>
    <property type="match status" value="1"/>
</dbReference>
<dbReference type="OrthoDB" id="676979at2759"/>
<dbReference type="SUPFAM" id="SSF52058">
    <property type="entry name" value="L domain-like"/>
    <property type="match status" value="2"/>
</dbReference>
<proteinExistence type="inferred from homology"/>
<evidence type="ECO:0000313" key="25">
    <source>
        <dbReference type="EMBL" id="PRQ37504.1"/>
    </source>
</evidence>
<accession>A0A2P6QTM5</accession>
<keyword evidence="26" id="KW-1185">Reference proteome</keyword>
<protein>
    <recommendedName>
        <fullName evidence="3">non-specific serine/threonine protein kinase</fullName>
        <ecNumber evidence="3">2.7.11.1</ecNumber>
    </recommendedName>
</protein>
<evidence type="ECO:0000256" key="17">
    <source>
        <dbReference type="ARBA" id="ARBA00023170"/>
    </source>
</evidence>
<dbReference type="EC" id="2.7.11.1" evidence="3"/>
<dbReference type="Proteomes" id="UP000238479">
    <property type="component" value="Chromosome 4"/>
</dbReference>
<dbReference type="PROSITE" id="PS00107">
    <property type="entry name" value="PROTEIN_KINASE_ATP"/>
    <property type="match status" value="1"/>
</dbReference>
<dbReference type="SMART" id="SM00220">
    <property type="entry name" value="S_TKc"/>
    <property type="match status" value="1"/>
</dbReference>
<dbReference type="Gene3D" id="1.10.510.10">
    <property type="entry name" value="Transferase(Phosphotransferase) domain 1"/>
    <property type="match status" value="1"/>
</dbReference>
<keyword evidence="12 21" id="KW-0547">Nucleotide-binding</keyword>
<dbReference type="GO" id="GO:0004674">
    <property type="term" value="F:protein serine/threonine kinase activity"/>
    <property type="evidence" value="ECO:0007669"/>
    <property type="project" value="UniProtKB-KW"/>
</dbReference>
<keyword evidence="11" id="KW-0677">Repeat</keyword>
<feature type="binding site" evidence="21">
    <location>
        <position position="856"/>
    </location>
    <ligand>
        <name>ATP</name>
        <dbReference type="ChEBI" id="CHEBI:30616"/>
    </ligand>
</feature>
<dbReference type="Pfam" id="PF07714">
    <property type="entry name" value="PK_Tyr_Ser-Thr"/>
    <property type="match status" value="1"/>
</dbReference>
<evidence type="ECO:0000256" key="21">
    <source>
        <dbReference type="PROSITE-ProRule" id="PRU10141"/>
    </source>
</evidence>
<evidence type="ECO:0000256" key="20">
    <source>
        <dbReference type="ARBA" id="ARBA00048679"/>
    </source>
</evidence>
<keyword evidence="15 22" id="KW-1133">Transmembrane helix</keyword>
<evidence type="ECO:0000256" key="18">
    <source>
        <dbReference type="ARBA" id="ARBA00023180"/>
    </source>
</evidence>
<evidence type="ECO:0000259" key="24">
    <source>
        <dbReference type="PROSITE" id="PS50011"/>
    </source>
</evidence>
<name>A0A2P6QTM5_ROSCH</name>
<dbReference type="GO" id="GO:0005524">
    <property type="term" value="F:ATP binding"/>
    <property type="evidence" value="ECO:0007669"/>
    <property type="project" value="UniProtKB-UniRule"/>
</dbReference>
<comment type="subcellular location">
    <subcellularLocation>
        <location evidence="1">Cell membrane</location>
        <topology evidence="1">Single-pass membrane protein</topology>
    </subcellularLocation>
</comment>
<dbReference type="InterPro" id="IPR017441">
    <property type="entry name" value="Protein_kinase_ATP_BS"/>
</dbReference>
<evidence type="ECO:0000256" key="3">
    <source>
        <dbReference type="ARBA" id="ARBA00012513"/>
    </source>
</evidence>
<dbReference type="EMBL" id="PDCK01000042">
    <property type="protein sequence ID" value="PRQ37504.1"/>
    <property type="molecule type" value="Genomic_DNA"/>
</dbReference>
<evidence type="ECO:0000256" key="15">
    <source>
        <dbReference type="ARBA" id="ARBA00022989"/>
    </source>
</evidence>
<dbReference type="PANTHER" id="PTHR27008:SF497">
    <property type="entry name" value="OS11G0695000 PROTEIN"/>
    <property type="match status" value="1"/>
</dbReference>
<evidence type="ECO:0000256" key="8">
    <source>
        <dbReference type="ARBA" id="ARBA00022679"/>
    </source>
</evidence>
<dbReference type="SMART" id="SM00365">
    <property type="entry name" value="LRR_SD22"/>
    <property type="match status" value="6"/>
</dbReference>
<evidence type="ECO:0000256" key="10">
    <source>
        <dbReference type="ARBA" id="ARBA00022729"/>
    </source>
</evidence>
<dbReference type="PANTHER" id="PTHR27008">
    <property type="entry name" value="OS04G0122200 PROTEIN"/>
    <property type="match status" value="1"/>
</dbReference>
<dbReference type="Pfam" id="PF00560">
    <property type="entry name" value="LRR_1"/>
    <property type="match status" value="7"/>
</dbReference>
<dbReference type="Pfam" id="PF08263">
    <property type="entry name" value="LRRNT_2"/>
    <property type="match status" value="1"/>
</dbReference>
<dbReference type="OMA" id="AVLLEYM"/>
<dbReference type="Gramene" id="PRQ37504">
    <property type="protein sequence ID" value="PRQ37504"/>
    <property type="gene ID" value="RchiOBHm_Chr4g0403281"/>
</dbReference>
<comment type="catalytic activity">
    <reaction evidence="19">
        <text>L-threonyl-[protein] + ATP = O-phospho-L-threonyl-[protein] + ADP + H(+)</text>
        <dbReference type="Rhea" id="RHEA:46608"/>
        <dbReference type="Rhea" id="RHEA-COMP:11060"/>
        <dbReference type="Rhea" id="RHEA-COMP:11605"/>
        <dbReference type="ChEBI" id="CHEBI:15378"/>
        <dbReference type="ChEBI" id="CHEBI:30013"/>
        <dbReference type="ChEBI" id="CHEBI:30616"/>
        <dbReference type="ChEBI" id="CHEBI:61977"/>
        <dbReference type="ChEBI" id="CHEBI:456216"/>
        <dbReference type="EC" id="2.7.11.1"/>
    </reaction>
</comment>
<evidence type="ECO:0000256" key="19">
    <source>
        <dbReference type="ARBA" id="ARBA00047899"/>
    </source>
</evidence>
<keyword evidence="14 21" id="KW-0067">ATP-binding</keyword>
<evidence type="ECO:0000256" key="13">
    <source>
        <dbReference type="ARBA" id="ARBA00022777"/>
    </source>
</evidence>
<dbReference type="InterPro" id="IPR051809">
    <property type="entry name" value="Plant_receptor-like_S/T_kinase"/>
</dbReference>
<feature type="signal peptide" evidence="23">
    <location>
        <begin position="1"/>
        <end position="26"/>
    </location>
</feature>
<dbReference type="Gene3D" id="3.80.10.10">
    <property type="entry name" value="Ribonuclease Inhibitor"/>
    <property type="match status" value="3"/>
</dbReference>
<dbReference type="FunFam" id="3.30.200.20:FF:000661">
    <property type="entry name" value="Serine-threonine protein kinase plant-type"/>
    <property type="match status" value="1"/>
</dbReference>
<keyword evidence="18" id="KW-0325">Glycoprotein</keyword>
<feature type="chain" id="PRO_5015195569" description="non-specific serine/threonine protein kinase" evidence="23">
    <location>
        <begin position="27"/>
        <end position="1110"/>
    </location>
</feature>
<dbReference type="InterPro" id="IPR013210">
    <property type="entry name" value="LRR_N_plant-typ"/>
</dbReference>
<evidence type="ECO:0000256" key="12">
    <source>
        <dbReference type="ARBA" id="ARBA00022741"/>
    </source>
</evidence>
<gene>
    <name evidence="25" type="ORF">RchiOBHm_Chr4g0403281</name>
</gene>
<dbReference type="InterPro" id="IPR055414">
    <property type="entry name" value="LRR_R13L4/SHOC2-like"/>
</dbReference>
<dbReference type="InterPro" id="IPR008271">
    <property type="entry name" value="Ser/Thr_kinase_AS"/>
</dbReference>
<evidence type="ECO:0000256" key="7">
    <source>
        <dbReference type="ARBA" id="ARBA00022614"/>
    </source>
</evidence>
<keyword evidence="6" id="KW-0597">Phosphoprotein</keyword>
<dbReference type="SMART" id="SM00369">
    <property type="entry name" value="LRR_TYP"/>
    <property type="match status" value="9"/>
</dbReference>
<dbReference type="FunFam" id="3.80.10.10:FF:000041">
    <property type="entry name" value="LRR receptor-like serine/threonine-protein kinase ERECTA"/>
    <property type="match status" value="1"/>
</dbReference>
<feature type="transmembrane region" description="Helical" evidence="22">
    <location>
        <begin position="770"/>
        <end position="791"/>
    </location>
</feature>
<dbReference type="InterPro" id="IPR011009">
    <property type="entry name" value="Kinase-like_dom_sf"/>
</dbReference>
<keyword evidence="10 23" id="KW-0732">Signal</keyword>
<dbReference type="AlphaFoldDB" id="A0A2P6QTM5"/>
<keyword evidence="5" id="KW-0723">Serine/threonine-protein kinase</keyword>
<dbReference type="PROSITE" id="PS51450">
    <property type="entry name" value="LRR"/>
    <property type="match status" value="1"/>
</dbReference>
<keyword evidence="9 22" id="KW-0812">Transmembrane</keyword>
<reference evidence="25 26" key="1">
    <citation type="journal article" date="2018" name="Nat. Genet.">
        <title>The Rosa genome provides new insights in the design of modern roses.</title>
        <authorList>
            <person name="Bendahmane M."/>
        </authorList>
    </citation>
    <scope>NUCLEOTIDE SEQUENCE [LARGE SCALE GENOMIC DNA]</scope>
    <source>
        <strain evidence="26">cv. Old Blush</strain>
    </source>
</reference>
<comment type="similarity">
    <text evidence="2">Belongs to the protein kinase superfamily. Ser/Thr protein kinase family.</text>
</comment>
<evidence type="ECO:0000256" key="2">
    <source>
        <dbReference type="ARBA" id="ARBA00008684"/>
    </source>
</evidence>
<dbReference type="Pfam" id="PF23598">
    <property type="entry name" value="LRR_14"/>
    <property type="match status" value="1"/>
</dbReference>
<sequence>MENPKTLFLFGVLLLQYSCLLELAISSSNFTDQSALLAIQSKLTFDPSNTVLGGNWTTNTSFCNWIGVSCSIHRQRVTALNLSFMGLQGTIAPHVGNLSFLVLLDLRNNSFSGALPHEISCLHRLRILKSSYNQLEGNIPPSLYYCQKLEIIYLQNNRLSSFIPLELGFLPSLQELYLHENKLTGGIPSSLGNISTLKVLSLGVNKLTGSLPSTLLNLSSLVKVYIYSNNISGSLPMDLCHYWPSIQILSFGGLNLVGQIPSRIYECTQLVALSVPYNMLVGNIPETIGLLQNLEELYLGANGLTGTIPPTIGNMSSLKVFDLGPNYITGSIPRELGRLSNLNLFTFYGNSLTDAIPQELFNMSSLQTFSLQHNSLSGTFPPYNKIFLPNLENLYYSSNQITGNIPSYFTNFSNLYDLDAANNLLYGPIPTNLGSLKHLELLILGGNHLTGEPGVKELRFLSSLFNSTSLTLLALEDNPLNGVIPDILGNYSYSIRQIYAPGCKIQGHIPKTIGSLKNLTTIVFMNNNISGNLPSSIGKLEMMQRLYLDNNNIEEAISEELCLMVNLGELSLSNNKFSGSIPNCIGNLSLLQRVYLDSNRLTSSVPVNLWNLEGLLFLNLSSNSMAGDLPTRMGKLNVLQMVDLSWNQIRGSIPSIIGTFQSLNWLDLSNNMFVGHIPQSFSDLKGLEYLDLSYNRLSGTIPKSLEKLRYLNYLNFSFNKLSGEIPSGGPFVNFTDQSFLENGVLCGRSNFGVPPCKAHSKRKSNMAFHWLKYILPAIASTTILLGLILLWKKYHKRKASLPSSDEKSPLTEHKMVSYQELRLATNDFCGSNLIGVGSFGSVYKGLLSDGTIVAIKVLNLQMEGASKSFDAECKVLRTIRHRNLVKVITTCSSPEVRALVLQYMSNGSLEKWLYSHNYCLSILQRVSMLIDIASALEYLHHGQEETVVHCDVKPGNVLLDEDMVAHVADFGLAKILAKNKDATQTRTIGTVGYVAPEYGSTGRVSRSGDVYSFGIMLLEIMARKKPTDEMFAGEVTLRQWVNVSIPDNALEVVDADLLSIEEGRDMYATESILMSILEIGLRCSEVAAEDRMDIKDVVPKLKKIKLALQE</sequence>
<dbReference type="FunFam" id="1.10.510.10:FF:000358">
    <property type="entry name" value="Putative leucine-rich repeat receptor-like serine/threonine-protein kinase"/>
    <property type="match status" value="1"/>
</dbReference>
<evidence type="ECO:0000256" key="23">
    <source>
        <dbReference type="SAM" id="SignalP"/>
    </source>
</evidence>
<evidence type="ECO:0000256" key="14">
    <source>
        <dbReference type="ARBA" id="ARBA00022840"/>
    </source>
</evidence>
<keyword evidence="17" id="KW-0675">Receptor</keyword>
<dbReference type="GO" id="GO:0005886">
    <property type="term" value="C:plasma membrane"/>
    <property type="evidence" value="ECO:0007669"/>
    <property type="project" value="UniProtKB-SubCell"/>
</dbReference>
<keyword evidence="13" id="KW-0418">Kinase</keyword>
<evidence type="ECO:0000256" key="5">
    <source>
        <dbReference type="ARBA" id="ARBA00022527"/>
    </source>
</evidence>
<dbReference type="SUPFAM" id="SSF52047">
    <property type="entry name" value="RNI-like"/>
    <property type="match status" value="1"/>
</dbReference>
<keyword evidence="7" id="KW-0433">Leucine-rich repeat</keyword>
<dbReference type="Gene3D" id="3.30.200.20">
    <property type="entry name" value="Phosphorylase Kinase, domain 1"/>
    <property type="match status" value="1"/>
</dbReference>
<evidence type="ECO:0000256" key="22">
    <source>
        <dbReference type="SAM" id="Phobius"/>
    </source>
</evidence>
<keyword evidence="4" id="KW-1003">Cell membrane</keyword>
<dbReference type="PROSITE" id="PS00108">
    <property type="entry name" value="PROTEIN_KINASE_ST"/>
    <property type="match status" value="1"/>
</dbReference>
<comment type="catalytic activity">
    <reaction evidence="20">
        <text>L-seryl-[protein] + ATP = O-phospho-L-seryl-[protein] + ADP + H(+)</text>
        <dbReference type="Rhea" id="RHEA:17989"/>
        <dbReference type="Rhea" id="RHEA-COMP:9863"/>
        <dbReference type="Rhea" id="RHEA-COMP:11604"/>
        <dbReference type="ChEBI" id="CHEBI:15378"/>
        <dbReference type="ChEBI" id="CHEBI:29999"/>
        <dbReference type="ChEBI" id="CHEBI:30616"/>
        <dbReference type="ChEBI" id="CHEBI:83421"/>
        <dbReference type="ChEBI" id="CHEBI:456216"/>
        <dbReference type="EC" id="2.7.11.1"/>
    </reaction>
</comment>
<organism evidence="25 26">
    <name type="scientific">Rosa chinensis</name>
    <name type="common">China rose</name>
    <dbReference type="NCBI Taxonomy" id="74649"/>
    <lineage>
        <taxon>Eukaryota</taxon>
        <taxon>Viridiplantae</taxon>
        <taxon>Streptophyta</taxon>
        <taxon>Embryophyta</taxon>
        <taxon>Tracheophyta</taxon>
        <taxon>Spermatophyta</taxon>
        <taxon>Magnoliopsida</taxon>
        <taxon>eudicotyledons</taxon>
        <taxon>Gunneridae</taxon>
        <taxon>Pentapetalae</taxon>
        <taxon>rosids</taxon>
        <taxon>fabids</taxon>
        <taxon>Rosales</taxon>
        <taxon>Rosaceae</taxon>
        <taxon>Rosoideae</taxon>
        <taxon>Rosoideae incertae sedis</taxon>
        <taxon>Rosa</taxon>
    </lineage>
</organism>
<dbReference type="InterPro" id="IPR003591">
    <property type="entry name" value="Leu-rich_rpt_typical-subtyp"/>
</dbReference>
<dbReference type="InterPro" id="IPR032675">
    <property type="entry name" value="LRR_dom_sf"/>
</dbReference>
<evidence type="ECO:0000256" key="11">
    <source>
        <dbReference type="ARBA" id="ARBA00022737"/>
    </source>
</evidence>
<comment type="caution">
    <text evidence="25">The sequence shown here is derived from an EMBL/GenBank/DDBJ whole genome shotgun (WGS) entry which is preliminary data.</text>
</comment>
<evidence type="ECO:0000256" key="4">
    <source>
        <dbReference type="ARBA" id="ARBA00022475"/>
    </source>
</evidence>
<evidence type="ECO:0000256" key="16">
    <source>
        <dbReference type="ARBA" id="ARBA00023136"/>
    </source>
</evidence>